<proteinExistence type="predicted"/>
<dbReference type="EnsemblPlants" id="Ma09_t23710.1">
    <property type="protein sequence ID" value="Ma09_p23710.1"/>
    <property type="gene ID" value="Ma09_g23710"/>
</dbReference>
<dbReference type="InParanoid" id="A0A804KMZ3"/>
<evidence type="ECO:0000313" key="1">
    <source>
        <dbReference type="EMBL" id="CAG1836265.1"/>
    </source>
</evidence>
<dbReference type="EMBL" id="HG996474">
    <property type="protein sequence ID" value="CAG1836265.1"/>
    <property type="molecule type" value="Genomic_DNA"/>
</dbReference>
<dbReference type="AlphaFoldDB" id="A0A804KMZ3"/>
<evidence type="ECO:0000313" key="2">
    <source>
        <dbReference type="EnsemblPlants" id="Ma09_p23710.1"/>
    </source>
</evidence>
<evidence type="ECO:0000313" key="3">
    <source>
        <dbReference type="Proteomes" id="UP000012960"/>
    </source>
</evidence>
<reference evidence="2" key="2">
    <citation type="submission" date="2021-05" db="UniProtKB">
        <authorList>
            <consortium name="EnsemblPlants"/>
        </authorList>
    </citation>
    <scope>IDENTIFICATION</scope>
    <source>
        <strain evidence="2">subsp. malaccensis</strain>
    </source>
</reference>
<dbReference type="Gramene" id="Ma09_t23710.1">
    <property type="protein sequence ID" value="Ma09_p23710.1"/>
    <property type="gene ID" value="Ma09_g23710"/>
</dbReference>
<accession>A0A804KMZ3</accession>
<gene>
    <name evidence="1" type="ORF">GSMUA_242340.1</name>
</gene>
<dbReference type="Proteomes" id="UP000012960">
    <property type="component" value="Unplaced"/>
</dbReference>
<organism evidence="2 3">
    <name type="scientific">Musa acuminata subsp. malaccensis</name>
    <name type="common">Wild banana</name>
    <name type="synonym">Musa malaccensis</name>
    <dbReference type="NCBI Taxonomy" id="214687"/>
    <lineage>
        <taxon>Eukaryota</taxon>
        <taxon>Viridiplantae</taxon>
        <taxon>Streptophyta</taxon>
        <taxon>Embryophyta</taxon>
        <taxon>Tracheophyta</taxon>
        <taxon>Spermatophyta</taxon>
        <taxon>Magnoliopsida</taxon>
        <taxon>Liliopsida</taxon>
        <taxon>Zingiberales</taxon>
        <taxon>Musaceae</taxon>
        <taxon>Musa</taxon>
    </lineage>
</organism>
<protein>
    <submittedName>
        <fullName evidence="1">(wild Malaysian banana) hypothetical protein</fullName>
    </submittedName>
</protein>
<reference evidence="1" key="1">
    <citation type="submission" date="2021-03" db="EMBL/GenBank/DDBJ databases">
        <authorList>
            <consortium name="Genoscope - CEA"/>
            <person name="William W."/>
        </authorList>
    </citation>
    <scope>NUCLEOTIDE SEQUENCE</scope>
    <source>
        <strain evidence="1">Doubled-haploid Pahang</strain>
    </source>
</reference>
<name>A0A804KMZ3_MUSAM</name>
<sequence length="122" mass="13623">MGTGNFSFTCVGWHCRAIYVELRTYLPACGVIKSTRYIAFFLSFSSVSSLSQHLSGGGDPSFVVVPPVCSSSFTAYTTIAQDQICHADFILLRLHDLYLLWIFPHARRGWIQCDHHGSVTTM</sequence>
<keyword evidence="3" id="KW-1185">Reference proteome</keyword>